<feature type="region of interest" description="Disordered" evidence="1">
    <location>
        <begin position="116"/>
        <end position="149"/>
    </location>
</feature>
<feature type="region of interest" description="Disordered" evidence="1">
    <location>
        <begin position="215"/>
        <end position="234"/>
    </location>
</feature>
<proteinExistence type="predicted"/>
<keyword evidence="2" id="KW-1185">Reference proteome</keyword>
<feature type="compositionally biased region" description="Low complexity" evidence="1">
    <location>
        <begin position="221"/>
        <end position="232"/>
    </location>
</feature>
<organism evidence="2 3">
    <name type="scientific">Caenorhabditis tropicalis</name>
    <dbReference type="NCBI Taxonomy" id="1561998"/>
    <lineage>
        <taxon>Eukaryota</taxon>
        <taxon>Metazoa</taxon>
        <taxon>Ecdysozoa</taxon>
        <taxon>Nematoda</taxon>
        <taxon>Chromadorea</taxon>
        <taxon>Rhabditida</taxon>
        <taxon>Rhabditina</taxon>
        <taxon>Rhabditomorpha</taxon>
        <taxon>Rhabditoidea</taxon>
        <taxon>Rhabditidae</taxon>
        <taxon>Peloderinae</taxon>
        <taxon>Caenorhabditis</taxon>
    </lineage>
</organism>
<feature type="compositionally biased region" description="Basic and acidic residues" evidence="1">
    <location>
        <begin position="371"/>
        <end position="404"/>
    </location>
</feature>
<feature type="region of interest" description="Disordered" evidence="1">
    <location>
        <begin position="253"/>
        <end position="472"/>
    </location>
</feature>
<accession>A0A1I7TIF8</accession>
<feature type="compositionally biased region" description="Polar residues" evidence="1">
    <location>
        <begin position="138"/>
        <end position="149"/>
    </location>
</feature>
<dbReference type="WBParaSite" id="Csp11.Scaffold622.g6250.t1">
    <property type="protein sequence ID" value="Csp11.Scaffold622.g6250.t1"/>
    <property type="gene ID" value="Csp11.Scaffold622.g6250"/>
</dbReference>
<feature type="compositionally biased region" description="Polar residues" evidence="1">
    <location>
        <begin position="405"/>
        <end position="424"/>
    </location>
</feature>
<evidence type="ECO:0000313" key="3">
    <source>
        <dbReference type="WBParaSite" id="Csp11.Scaffold622.g6250.t1"/>
    </source>
</evidence>
<evidence type="ECO:0000313" key="2">
    <source>
        <dbReference type="Proteomes" id="UP000095282"/>
    </source>
</evidence>
<sequence length="527" mass="60665">MEDNSENKTVESPRKRRLNGRKLIVRWKDRIDGIPFPSCKRTSSPLSGRAPSPIPLPDVPPLLVPESVQSTFHQANSFMPNMENWGVSSLSDIMSFKNSRFGNQEVMVVNWEEEGDRVNDGVPADTPDSPIDYKHDQTTSNSKASVSPIKQLQTETLPSDTNSLKAIQQKENRDIIAVLMEYAAEEMKEKEIDSFLLETEPSAYAKEFGLIKKDNKDSDYNDNQNNSTNKQSLIHPELNECRFKPAVPQSLHAEPLKPLASTESSRFKSSPVLENDRDHIGNRLIQAHRRSTETGHRTKATETIQSNVRKTSRRPEVKNKMDDDMNHEVPSKYFRNSTDRSGQRSQNRQIIGNVVQQNDNNWHRQIQAHRRSPETERERKEMDSRRSDERRYSSRSDEIRDELSTNKFQNSIDTSSQRSQNRQIVGNIVQEKNRDRIGDRSNQAHQRSTESGREKREMDSRRPNEKKGMESFGVKRVMSDIDDDKNKEVKENGRSVLQPSREKCQYIPISHFQQQIAGLRHPYGLSS</sequence>
<dbReference type="Proteomes" id="UP000095282">
    <property type="component" value="Unplaced"/>
</dbReference>
<protein>
    <submittedName>
        <fullName evidence="3">Chromo domain-containing protein</fullName>
    </submittedName>
</protein>
<reference evidence="3" key="1">
    <citation type="submission" date="2016-11" db="UniProtKB">
        <authorList>
            <consortium name="WormBaseParasite"/>
        </authorList>
    </citation>
    <scope>IDENTIFICATION</scope>
</reference>
<feature type="compositionally biased region" description="Basic and acidic residues" evidence="1">
    <location>
        <begin position="313"/>
        <end position="330"/>
    </location>
</feature>
<name>A0A1I7TIF8_9PELO</name>
<dbReference type="AlphaFoldDB" id="A0A1I7TIF8"/>
<feature type="compositionally biased region" description="Basic and acidic residues" evidence="1">
    <location>
        <begin position="447"/>
        <end position="469"/>
    </location>
</feature>
<feature type="compositionally biased region" description="Basic and acidic residues" evidence="1">
    <location>
        <begin position="290"/>
        <end position="300"/>
    </location>
</feature>
<evidence type="ECO:0000256" key="1">
    <source>
        <dbReference type="SAM" id="MobiDB-lite"/>
    </source>
</evidence>
<feature type="compositionally biased region" description="Polar residues" evidence="1">
    <location>
        <begin position="343"/>
        <end position="364"/>
    </location>
</feature>